<organism evidence="2 3">
    <name type="scientific">Camelina sativa</name>
    <name type="common">False flax</name>
    <name type="synonym">Myagrum sativum</name>
    <dbReference type="NCBI Taxonomy" id="90675"/>
    <lineage>
        <taxon>Eukaryota</taxon>
        <taxon>Viridiplantae</taxon>
        <taxon>Streptophyta</taxon>
        <taxon>Embryophyta</taxon>
        <taxon>Tracheophyta</taxon>
        <taxon>Spermatophyta</taxon>
        <taxon>Magnoliopsida</taxon>
        <taxon>eudicotyledons</taxon>
        <taxon>Gunneridae</taxon>
        <taxon>Pentapetalae</taxon>
        <taxon>rosids</taxon>
        <taxon>malvids</taxon>
        <taxon>Brassicales</taxon>
        <taxon>Brassicaceae</taxon>
        <taxon>Camelineae</taxon>
        <taxon>Camelina</taxon>
    </lineage>
</organism>
<dbReference type="InterPro" id="IPR017451">
    <property type="entry name" value="F-box-assoc_interact_dom"/>
</dbReference>
<keyword evidence="2" id="KW-1185">Reference proteome</keyword>
<dbReference type="CDD" id="cd22157">
    <property type="entry name" value="F-box_AtFBW1-like"/>
    <property type="match status" value="1"/>
</dbReference>
<accession>A0ABM1R652</accession>
<reference evidence="2" key="1">
    <citation type="journal article" date="2014" name="Nat. Commun.">
        <title>The emerging biofuel crop Camelina sativa retains a highly undifferentiated hexaploid genome structure.</title>
        <authorList>
            <person name="Kagale S."/>
            <person name="Koh C."/>
            <person name="Nixon J."/>
            <person name="Bollina V."/>
            <person name="Clarke W.E."/>
            <person name="Tuteja R."/>
            <person name="Spillane C."/>
            <person name="Robinson S.J."/>
            <person name="Links M.G."/>
            <person name="Clarke C."/>
            <person name="Higgins E.E."/>
            <person name="Huebert T."/>
            <person name="Sharpe A.G."/>
            <person name="Parkin I.A."/>
        </authorList>
    </citation>
    <scope>NUCLEOTIDE SEQUENCE [LARGE SCALE GENOMIC DNA]</scope>
    <source>
        <strain evidence="2">cv. DH55</strain>
    </source>
</reference>
<dbReference type="RefSeq" id="XP_019094490.1">
    <property type="nucleotide sequence ID" value="XM_019238945.1"/>
</dbReference>
<dbReference type="Pfam" id="PF00646">
    <property type="entry name" value="F-box"/>
    <property type="match status" value="1"/>
</dbReference>
<proteinExistence type="predicted"/>
<dbReference type="Gene3D" id="1.20.1280.50">
    <property type="match status" value="1"/>
</dbReference>
<dbReference type="InterPro" id="IPR013187">
    <property type="entry name" value="F-box-assoc_dom_typ3"/>
</dbReference>
<sequence>MNRANSDSIPNDLLLDILSRLPSKSIARFRCVSKLWKSSICQPYFTELFFIRSSTRPRLLVGVEKDGEWSFFSSPQPQNLDEKSSLVVAAYFHTKLFEGIRSYSCSYSYASGLIYFSDLRIPNEDADVLSVICNPSTGQCAILPPKLRTTSSGDLGFDPIGKQFKGKLGVINWKYSEDGGFPLELCMWVLEDLEKQEVWSTYAYTLRAEDKFVKVNKNLRVVGVTASGEIVLAKTTACKPFYVFYFSPERNTLQSVEIQGVTEEEEWYNNPRVYYFVDHVEDLNKFDTLKIAHAATSINPPE</sequence>
<gene>
    <name evidence="3" type="primary">LOC104759581</name>
</gene>
<feature type="domain" description="F-box" evidence="1">
    <location>
        <begin position="9"/>
        <end position="49"/>
    </location>
</feature>
<evidence type="ECO:0000313" key="3">
    <source>
        <dbReference type="RefSeq" id="XP_019094490.1"/>
    </source>
</evidence>
<dbReference type="PANTHER" id="PTHR31111">
    <property type="entry name" value="BNAA05G37150D PROTEIN-RELATED"/>
    <property type="match status" value="1"/>
</dbReference>
<dbReference type="SMART" id="SM00256">
    <property type="entry name" value="FBOX"/>
    <property type="match status" value="1"/>
</dbReference>
<dbReference type="NCBIfam" id="TIGR01640">
    <property type="entry name" value="F_box_assoc_1"/>
    <property type="match status" value="1"/>
</dbReference>
<evidence type="ECO:0000313" key="2">
    <source>
        <dbReference type="Proteomes" id="UP000694864"/>
    </source>
</evidence>
<dbReference type="Proteomes" id="UP000694864">
    <property type="component" value="Chromosome 17"/>
</dbReference>
<reference evidence="3" key="2">
    <citation type="submission" date="2025-08" db="UniProtKB">
        <authorList>
            <consortium name="RefSeq"/>
        </authorList>
    </citation>
    <scope>IDENTIFICATION</scope>
    <source>
        <tissue evidence="3">Leaf</tissue>
    </source>
</reference>
<dbReference type="GeneID" id="104759581"/>
<dbReference type="PANTHER" id="PTHR31111:SF130">
    <property type="entry name" value="F-BOX ASSOCIATED UBIQUITINATION EFFECTOR FAMILY PROTEIN"/>
    <property type="match status" value="1"/>
</dbReference>
<evidence type="ECO:0000259" key="1">
    <source>
        <dbReference type="SMART" id="SM00256"/>
    </source>
</evidence>
<dbReference type="SUPFAM" id="SSF81383">
    <property type="entry name" value="F-box domain"/>
    <property type="match status" value="1"/>
</dbReference>
<dbReference type="Pfam" id="PF08268">
    <property type="entry name" value="FBA_3"/>
    <property type="match status" value="1"/>
</dbReference>
<name>A0ABM1R652_CAMSA</name>
<dbReference type="InterPro" id="IPR001810">
    <property type="entry name" value="F-box_dom"/>
</dbReference>
<protein>
    <submittedName>
        <fullName evidence="3">LOW QUALITY PROTEIN: F-box protein At1g67130-like</fullName>
    </submittedName>
</protein>
<dbReference type="InterPro" id="IPR036047">
    <property type="entry name" value="F-box-like_dom_sf"/>
</dbReference>